<sequence length="138" mass="15567">MVNNPGDDDRRREEGTFTKESEEVTRDEDGVHTEQRYTKDTSGTDLDDDYDDTRAERYDENRTDTHAGDDDTHPGLLWFSVAGAIIMGTLWLIDITGLFGLDWAVMSRTMTLAIAILAAIGALLFWYDGRKSKNRTTA</sequence>
<dbReference type="EMBL" id="JBHSXH010000015">
    <property type="protein sequence ID" value="MFC6825421.1"/>
    <property type="molecule type" value="Genomic_DNA"/>
</dbReference>
<protein>
    <submittedName>
        <fullName evidence="3">Uncharacterized protein</fullName>
    </submittedName>
</protein>
<feature type="transmembrane region" description="Helical" evidence="2">
    <location>
        <begin position="76"/>
        <end position="93"/>
    </location>
</feature>
<dbReference type="Proteomes" id="UP001596408">
    <property type="component" value="Unassembled WGS sequence"/>
</dbReference>
<reference evidence="3 4" key="1">
    <citation type="journal article" date="2019" name="Int. J. Syst. Evol. Microbiol.">
        <title>The Global Catalogue of Microorganisms (GCM) 10K type strain sequencing project: providing services to taxonomists for standard genome sequencing and annotation.</title>
        <authorList>
            <consortium name="The Broad Institute Genomics Platform"/>
            <consortium name="The Broad Institute Genome Sequencing Center for Infectious Disease"/>
            <person name="Wu L."/>
            <person name="Ma J."/>
        </authorList>
    </citation>
    <scope>NUCLEOTIDE SEQUENCE [LARGE SCALE GENOMIC DNA]</scope>
    <source>
        <strain evidence="3 4">YIM 94188</strain>
    </source>
</reference>
<gene>
    <name evidence="3" type="ORF">ACFQEV_10550</name>
</gene>
<feature type="region of interest" description="Disordered" evidence="1">
    <location>
        <begin position="1"/>
        <end position="69"/>
    </location>
</feature>
<name>A0ABD5TXV6_9EURY</name>
<organism evidence="3 4">
    <name type="scientific">Halopelagius fulvigenes</name>
    <dbReference type="NCBI Taxonomy" id="1198324"/>
    <lineage>
        <taxon>Archaea</taxon>
        <taxon>Methanobacteriati</taxon>
        <taxon>Methanobacteriota</taxon>
        <taxon>Stenosarchaea group</taxon>
        <taxon>Halobacteria</taxon>
        <taxon>Halobacteriales</taxon>
        <taxon>Haloferacaceae</taxon>
    </lineage>
</organism>
<feature type="compositionally biased region" description="Basic and acidic residues" evidence="1">
    <location>
        <begin position="52"/>
        <end position="69"/>
    </location>
</feature>
<feature type="compositionally biased region" description="Basic and acidic residues" evidence="1">
    <location>
        <begin position="7"/>
        <end position="39"/>
    </location>
</feature>
<dbReference type="RefSeq" id="WP_379695635.1">
    <property type="nucleotide sequence ID" value="NZ_JBHSXH010000015.1"/>
</dbReference>
<dbReference type="AlphaFoldDB" id="A0ABD5TXV6"/>
<comment type="caution">
    <text evidence="3">The sequence shown here is derived from an EMBL/GenBank/DDBJ whole genome shotgun (WGS) entry which is preliminary data.</text>
</comment>
<proteinExistence type="predicted"/>
<feature type="transmembrane region" description="Helical" evidence="2">
    <location>
        <begin position="105"/>
        <end position="127"/>
    </location>
</feature>
<keyword evidence="4" id="KW-1185">Reference proteome</keyword>
<accession>A0ABD5TXV6</accession>
<keyword evidence="2" id="KW-1133">Transmembrane helix</keyword>
<evidence type="ECO:0000313" key="3">
    <source>
        <dbReference type="EMBL" id="MFC6825421.1"/>
    </source>
</evidence>
<keyword evidence="2" id="KW-0812">Transmembrane</keyword>
<evidence type="ECO:0000256" key="2">
    <source>
        <dbReference type="SAM" id="Phobius"/>
    </source>
</evidence>
<evidence type="ECO:0000313" key="4">
    <source>
        <dbReference type="Proteomes" id="UP001596408"/>
    </source>
</evidence>
<keyword evidence="2" id="KW-0472">Membrane</keyword>
<evidence type="ECO:0000256" key="1">
    <source>
        <dbReference type="SAM" id="MobiDB-lite"/>
    </source>
</evidence>